<gene>
    <name evidence="2" type="ORF">NPIL_303241</name>
</gene>
<dbReference type="Proteomes" id="UP000887013">
    <property type="component" value="Unassembled WGS sequence"/>
</dbReference>
<feature type="compositionally biased region" description="Basic and acidic residues" evidence="1">
    <location>
        <begin position="7"/>
        <end position="16"/>
    </location>
</feature>
<feature type="region of interest" description="Disordered" evidence="1">
    <location>
        <begin position="1"/>
        <end position="25"/>
    </location>
</feature>
<sequence>MVQRVAGRTDVEDEQRAGQALGVGPGTGLLGGNHLFPELKKHLGGTQFLEPEADEEILYLQGAVEEFYR</sequence>
<comment type="caution">
    <text evidence="2">The sequence shown here is derived from an EMBL/GenBank/DDBJ whole genome shotgun (WGS) entry which is preliminary data.</text>
</comment>
<evidence type="ECO:0000256" key="1">
    <source>
        <dbReference type="SAM" id="MobiDB-lite"/>
    </source>
</evidence>
<reference evidence="2" key="1">
    <citation type="submission" date="2020-08" db="EMBL/GenBank/DDBJ databases">
        <title>Multicomponent nature underlies the extraordinary mechanical properties of spider dragline silk.</title>
        <authorList>
            <person name="Kono N."/>
            <person name="Nakamura H."/>
            <person name="Mori M."/>
            <person name="Yoshida Y."/>
            <person name="Ohtoshi R."/>
            <person name="Malay A.D."/>
            <person name="Moran D.A.P."/>
            <person name="Tomita M."/>
            <person name="Numata K."/>
            <person name="Arakawa K."/>
        </authorList>
    </citation>
    <scope>NUCLEOTIDE SEQUENCE</scope>
</reference>
<keyword evidence="3" id="KW-1185">Reference proteome</keyword>
<dbReference type="EMBL" id="BMAW01042183">
    <property type="protein sequence ID" value="GFS33002.1"/>
    <property type="molecule type" value="Genomic_DNA"/>
</dbReference>
<evidence type="ECO:0000313" key="3">
    <source>
        <dbReference type="Proteomes" id="UP000887013"/>
    </source>
</evidence>
<protein>
    <submittedName>
        <fullName evidence="2">Uncharacterized protein</fullName>
    </submittedName>
</protein>
<name>A0A8X6M998_NEPPI</name>
<evidence type="ECO:0000313" key="2">
    <source>
        <dbReference type="EMBL" id="GFS33002.1"/>
    </source>
</evidence>
<organism evidence="2 3">
    <name type="scientific">Nephila pilipes</name>
    <name type="common">Giant wood spider</name>
    <name type="synonym">Nephila maculata</name>
    <dbReference type="NCBI Taxonomy" id="299642"/>
    <lineage>
        <taxon>Eukaryota</taxon>
        <taxon>Metazoa</taxon>
        <taxon>Ecdysozoa</taxon>
        <taxon>Arthropoda</taxon>
        <taxon>Chelicerata</taxon>
        <taxon>Arachnida</taxon>
        <taxon>Araneae</taxon>
        <taxon>Araneomorphae</taxon>
        <taxon>Entelegynae</taxon>
        <taxon>Araneoidea</taxon>
        <taxon>Nephilidae</taxon>
        <taxon>Nephila</taxon>
    </lineage>
</organism>
<dbReference type="AlphaFoldDB" id="A0A8X6M998"/>
<accession>A0A8X6M998</accession>
<proteinExistence type="predicted"/>